<feature type="domain" description="Peptidase S8/S53" evidence="8">
    <location>
        <begin position="50"/>
        <end position="301"/>
    </location>
</feature>
<dbReference type="SUPFAM" id="SSF52743">
    <property type="entry name" value="Subtilisin-like"/>
    <property type="match status" value="1"/>
</dbReference>
<dbReference type="PANTHER" id="PTHR43806">
    <property type="entry name" value="PEPTIDASE S8"/>
    <property type="match status" value="1"/>
</dbReference>
<keyword evidence="6" id="KW-0472">Membrane</keyword>
<organism evidence="9 10">
    <name type="scientific">Actinoplanes auranticolor</name>
    <dbReference type="NCBI Taxonomy" id="47988"/>
    <lineage>
        <taxon>Bacteria</taxon>
        <taxon>Bacillati</taxon>
        <taxon>Actinomycetota</taxon>
        <taxon>Actinomycetes</taxon>
        <taxon>Micromonosporales</taxon>
        <taxon>Micromonosporaceae</taxon>
        <taxon>Actinoplanes</taxon>
    </lineage>
</organism>
<evidence type="ECO:0000313" key="9">
    <source>
        <dbReference type="EMBL" id="GIM65050.1"/>
    </source>
</evidence>
<feature type="transmembrane region" description="Helical" evidence="6">
    <location>
        <begin position="336"/>
        <end position="357"/>
    </location>
</feature>
<keyword evidence="3" id="KW-0378">Hydrolase</keyword>
<evidence type="ECO:0000256" key="1">
    <source>
        <dbReference type="ARBA" id="ARBA00011073"/>
    </source>
</evidence>
<gene>
    <name evidence="9" type="ORF">Aau02nite_14340</name>
</gene>
<comment type="similarity">
    <text evidence="1 5">Belongs to the peptidase S8 family.</text>
</comment>
<dbReference type="InterPro" id="IPR036852">
    <property type="entry name" value="Peptidase_S8/S53_dom_sf"/>
</dbReference>
<reference evidence="9" key="1">
    <citation type="submission" date="2021-03" db="EMBL/GenBank/DDBJ databases">
        <title>Whole genome shotgun sequence of Actinoplanes auranticolor NBRC 12245.</title>
        <authorList>
            <person name="Komaki H."/>
            <person name="Tamura T."/>
        </authorList>
    </citation>
    <scope>NUCLEOTIDE SEQUENCE</scope>
    <source>
        <strain evidence="9">NBRC 12245</strain>
    </source>
</reference>
<dbReference type="EMBL" id="BOQL01000015">
    <property type="protein sequence ID" value="GIM65050.1"/>
    <property type="molecule type" value="Genomic_DNA"/>
</dbReference>
<dbReference type="PROSITE" id="PS51892">
    <property type="entry name" value="SUBTILASE"/>
    <property type="match status" value="1"/>
</dbReference>
<keyword evidence="10" id="KW-1185">Reference proteome</keyword>
<keyword evidence="6" id="KW-1133">Transmembrane helix</keyword>
<dbReference type="RefSeq" id="WP_212987520.1">
    <property type="nucleotide sequence ID" value="NZ_BAABEA010000044.1"/>
</dbReference>
<evidence type="ECO:0000313" key="10">
    <source>
        <dbReference type="Proteomes" id="UP000681340"/>
    </source>
</evidence>
<dbReference type="Pfam" id="PF00082">
    <property type="entry name" value="Peptidase_S8"/>
    <property type="match status" value="1"/>
</dbReference>
<dbReference type="InterPro" id="IPR000209">
    <property type="entry name" value="Peptidase_S8/S53_dom"/>
</dbReference>
<evidence type="ECO:0000256" key="2">
    <source>
        <dbReference type="ARBA" id="ARBA00022670"/>
    </source>
</evidence>
<dbReference type="Proteomes" id="UP000681340">
    <property type="component" value="Unassembled WGS sequence"/>
</dbReference>
<dbReference type="InterPro" id="IPR050131">
    <property type="entry name" value="Peptidase_S8_subtilisin-like"/>
</dbReference>
<comment type="caution">
    <text evidence="9">The sequence shown here is derived from an EMBL/GenBank/DDBJ whole genome shotgun (WGS) entry which is preliminary data.</text>
</comment>
<proteinExistence type="inferred from homology"/>
<evidence type="ECO:0000259" key="8">
    <source>
        <dbReference type="Pfam" id="PF00082"/>
    </source>
</evidence>
<evidence type="ECO:0000256" key="4">
    <source>
        <dbReference type="ARBA" id="ARBA00022825"/>
    </source>
</evidence>
<dbReference type="GO" id="GO:0004252">
    <property type="term" value="F:serine-type endopeptidase activity"/>
    <property type="evidence" value="ECO:0007669"/>
    <property type="project" value="InterPro"/>
</dbReference>
<keyword evidence="2" id="KW-0645">Protease</keyword>
<name>A0A919S636_9ACTN</name>
<keyword evidence="7" id="KW-0732">Signal</keyword>
<evidence type="ECO:0000256" key="3">
    <source>
        <dbReference type="ARBA" id="ARBA00022801"/>
    </source>
</evidence>
<feature type="signal peptide" evidence="7">
    <location>
        <begin position="1"/>
        <end position="26"/>
    </location>
</feature>
<dbReference type="Gene3D" id="3.40.50.200">
    <property type="entry name" value="Peptidase S8/S53 domain"/>
    <property type="match status" value="1"/>
</dbReference>
<keyword evidence="6" id="KW-0812">Transmembrane</keyword>
<sequence length="366" mass="36694">MAMSQRFAAALLAAGAALTLGGPAAAAPPRDQQWYLDRIGIPQAHALTTGQGVLVGMFQSAVDTGDPDLAGRVRPAQYVGSGGDIKPRPAGAESAAARAIGTGLTGLVVARGGTGPLGVAPGAAIQPINGPVGAEKVSQALRWLVDRGAKVIDMSGGFTVDDDTERIDGINYALAKDVVVIVDARRADRLPEGATTGVLVVGGVTDETERDGTASFGSRIDLSAPGATLGLVGLTGERSSGRPYGPIAAQGDLQACAITAGVVALVRARHPELNAASVIDRLLGTATDAGPPGPDSTYGAGVVDADAALTTDRPAVTANPLGDPGPPDSDGLLARYGVALAAVAAGFVVAAVVVLVLTMRRRRRRG</sequence>
<comment type="caution">
    <text evidence="5">Lacks conserved residue(s) required for the propagation of feature annotation.</text>
</comment>
<evidence type="ECO:0000256" key="7">
    <source>
        <dbReference type="SAM" id="SignalP"/>
    </source>
</evidence>
<dbReference type="GO" id="GO:0006508">
    <property type="term" value="P:proteolysis"/>
    <property type="evidence" value="ECO:0007669"/>
    <property type="project" value="UniProtKB-KW"/>
</dbReference>
<evidence type="ECO:0000256" key="5">
    <source>
        <dbReference type="PROSITE-ProRule" id="PRU01240"/>
    </source>
</evidence>
<evidence type="ECO:0000256" key="6">
    <source>
        <dbReference type="SAM" id="Phobius"/>
    </source>
</evidence>
<keyword evidence="4" id="KW-0720">Serine protease</keyword>
<feature type="chain" id="PRO_5036804478" description="Peptidase S8/S53 domain-containing protein" evidence="7">
    <location>
        <begin position="27"/>
        <end position="366"/>
    </location>
</feature>
<dbReference type="PANTHER" id="PTHR43806:SF11">
    <property type="entry name" value="CEREVISIN-RELATED"/>
    <property type="match status" value="1"/>
</dbReference>
<dbReference type="AlphaFoldDB" id="A0A919S636"/>
<accession>A0A919S636</accession>
<protein>
    <recommendedName>
        <fullName evidence="8">Peptidase S8/S53 domain-containing protein</fullName>
    </recommendedName>
</protein>